<protein>
    <submittedName>
        <fullName evidence="1">Uncharacterized protein</fullName>
    </submittedName>
</protein>
<dbReference type="Proteomes" id="UP000288972">
    <property type="component" value="Chromosome"/>
</dbReference>
<keyword evidence="4" id="KW-1185">Reference proteome</keyword>
<evidence type="ECO:0000313" key="3">
    <source>
        <dbReference type="Proteomes" id="UP000288972"/>
    </source>
</evidence>
<evidence type="ECO:0000313" key="4">
    <source>
        <dbReference type="Proteomes" id="UP000290401"/>
    </source>
</evidence>
<gene>
    <name evidence="2" type="ORF">EAS56_23980</name>
    <name evidence="1" type="ORF">XH91_03000</name>
</gene>
<dbReference type="Proteomes" id="UP000290401">
    <property type="component" value="Unassembled WGS sequence"/>
</dbReference>
<name>A0AAE5WWL4_9BRAD</name>
<organism evidence="1 3">
    <name type="scientific">Bradyrhizobium guangzhouense</name>
    <dbReference type="NCBI Taxonomy" id="1325095"/>
    <lineage>
        <taxon>Bacteria</taxon>
        <taxon>Pseudomonadati</taxon>
        <taxon>Pseudomonadota</taxon>
        <taxon>Alphaproteobacteria</taxon>
        <taxon>Hyphomicrobiales</taxon>
        <taxon>Nitrobacteraceae</taxon>
        <taxon>Bradyrhizobium</taxon>
    </lineage>
</organism>
<sequence>MEELLSDAGFAGVKVNTVVQRVAFPSVLDYVRFQLLATPMAALLADRPDSERQAVIREVASEVTDLFAAAMLEGGTFCFPQEANIGTASAAPIDGDRASGYLS</sequence>
<dbReference type="EMBL" id="CP030053">
    <property type="protein sequence ID" value="QAU44422.1"/>
    <property type="molecule type" value="Genomic_DNA"/>
</dbReference>
<dbReference type="EMBL" id="RDQZ01000022">
    <property type="protein sequence ID" value="RXH10008.1"/>
    <property type="molecule type" value="Genomic_DNA"/>
</dbReference>
<reference evidence="2 4" key="2">
    <citation type="submission" date="2018-10" db="EMBL/GenBank/DDBJ databases">
        <title>Bradyrhizobium sp. nov., effective nodules isolated from peanut in China.</title>
        <authorList>
            <person name="Li Y."/>
        </authorList>
    </citation>
    <scope>NUCLEOTIDE SEQUENCE [LARGE SCALE GENOMIC DNA]</scope>
    <source>
        <strain evidence="2 4">CCBAU 53426</strain>
    </source>
</reference>
<dbReference type="KEGG" id="bgz:XH91_03000"/>
<reference evidence="1 3" key="1">
    <citation type="submission" date="2018-06" db="EMBL/GenBank/DDBJ databases">
        <title>Comparative genomics of rhizobia nodulating Arachis hypogaea in China.</title>
        <authorList>
            <person name="Li Y."/>
        </authorList>
    </citation>
    <scope>NUCLEOTIDE SEQUENCE [LARGE SCALE GENOMIC DNA]</scope>
    <source>
        <strain evidence="1 3">CCBAU 51670</strain>
    </source>
</reference>
<accession>A0AAE5WWL4</accession>
<evidence type="ECO:0000313" key="2">
    <source>
        <dbReference type="EMBL" id="RXH10008.1"/>
    </source>
</evidence>
<evidence type="ECO:0000313" key="1">
    <source>
        <dbReference type="EMBL" id="QAU44422.1"/>
    </source>
</evidence>
<proteinExistence type="predicted"/>
<dbReference type="AlphaFoldDB" id="A0AAE5WWL4"/>